<dbReference type="GO" id="GO:0046872">
    <property type="term" value="F:metal ion binding"/>
    <property type="evidence" value="ECO:0007669"/>
    <property type="project" value="UniProtKB-KW"/>
</dbReference>
<keyword evidence="2" id="KW-0540">Nuclease</keyword>
<dbReference type="OrthoDB" id="31113at2759"/>
<evidence type="ECO:0000259" key="9">
    <source>
        <dbReference type="SMART" id="SM00485"/>
    </source>
</evidence>
<evidence type="ECO:0000256" key="5">
    <source>
        <dbReference type="ARBA" id="ARBA00022801"/>
    </source>
</evidence>
<evidence type="ECO:0000313" key="11">
    <source>
        <dbReference type="Proteomes" id="UP000054217"/>
    </source>
</evidence>
<evidence type="ECO:0000256" key="7">
    <source>
        <dbReference type="SAM" id="MobiDB-lite"/>
    </source>
</evidence>
<name>A0A0C3PJL4_PISTI</name>
<protein>
    <recommendedName>
        <fullName evidence="12">XPG-I domain-containing protein</fullName>
    </recommendedName>
</protein>
<dbReference type="InParanoid" id="A0A0C3PJL4"/>
<keyword evidence="5" id="KW-0378">Hydrolase</keyword>
<dbReference type="SMART" id="SM00279">
    <property type="entry name" value="HhH2"/>
    <property type="match status" value="1"/>
</dbReference>
<keyword evidence="11" id="KW-1185">Reference proteome</keyword>
<feature type="compositionally biased region" description="Polar residues" evidence="7">
    <location>
        <begin position="154"/>
        <end position="165"/>
    </location>
</feature>
<feature type="region of interest" description="Disordered" evidence="7">
    <location>
        <begin position="146"/>
        <end position="165"/>
    </location>
</feature>
<dbReference type="GO" id="GO:0017108">
    <property type="term" value="F:5'-flap endonuclease activity"/>
    <property type="evidence" value="ECO:0007669"/>
    <property type="project" value="TreeGrafter"/>
</dbReference>
<evidence type="ECO:0000256" key="3">
    <source>
        <dbReference type="ARBA" id="ARBA00022723"/>
    </source>
</evidence>
<dbReference type="SUPFAM" id="SSF47807">
    <property type="entry name" value="5' to 3' exonuclease, C-terminal subdomain"/>
    <property type="match status" value="1"/>
</dbReference>
<dbReference type="Proteomes" id="UP000054217">
    <property type="component" value="Unassembled WGS sequence"/>
</dbReference>
<dbReference type="InterPro" id="IPR036279">
    <property type="entry name" value="5-3_exonuclease_C_sf"/>
</dbReference>
<dbReference type="InterPro" id="IPR006084">
    <property type="entry name" value="XPG/Rad2"/>
</dbReference>
<dbReference type="Gene3D" id="3.40.50.1010">
    <property type="entry name" value="5'-nuclease"/>
    <property type="match status" value="2"/>
</dbReference>
<dbReference type="InterPro" id="IPR029060">
    <property type="entry name" value="PIN-like_dom_sf"/>
</dbReference>
<dbReference type="GO" id="GO:0003677">
    <property type="term" value="F:DNA binding"/>
    <property type="evidence" value="ECO:0007669"/>
    <property type="project" value="InterPro"/>
</dbReference>
<dbReference type="SMART" id="SM00484">
    <property type="entry name" value="XPGI"/>
    <property type="match status" value="1"/>
</dbReference>
<dbReference type="EMBL" id="KN831945">
    <property type="protein sequence ID" value="KIO14350.1"/>
    <property type="molecule type" value="Genomic_DNA"/>
</dbReference>
<feature type="domain" description="XPG-I" evidence="8">
    <location>
        <begin position="396"/>
        <end position="466"/>
    </location>
</feature>
<dbReference type="InterPro" id="IPR006086">
    <property type="entry name" value="XPG-I_dom"/>
</dbReference>
<organism evidence="10 11">
    <name type="scientific">Pisolithus tinctorius Marx 270</name>
    <dbReference type="NCBI Taxonomy" id="870435"/>
    <lineage>
        <taxon>Eukaryota</taxon>
        <taxon>Fungi</taxon>
        <taxon>Dikarya</taxon>
        <taxon>Basidiomycota</taxon>
        <taxon>Agaricomycotina</taxon>
        <taxon>Agaricomycetes</taxon>
        <taxon>Agaricomycetidae</taxon>
        <taxon>Boletales</taxon>
        <taxon>Sclerodermatineae</taxon>
        <taxon>Pisolithaceae</taxon>
        <taxon>Pisolithus</taxon>
    </lineage>
</organism>
<keyword evidence="4" id="KW-0255">Endonuclease</keyword>
<dbReference type="GO" id="GO:0005634">
    <property type="term" value="C:nucleus"/>
    <property type="evidence" value="ECO:0007669"/>
    <property type="project" value="TreeGrafter"/>
</dbReference>
<dbReference type="PANTHER" id="PTHR11081:SF9">
    <property type="entry name" value="FLAP ENDONUCLEASE 1"/>
    <property type="match status" value="1"/>
</dbReference>
<evidence type="ECO:0000259" key="8">
    <source>
        <dbReference type="SMART" id="SM00484"/>
    </source>
</evidence>
<accession>A0A0C3PJL4</accession>
<keyword evidence="6" id="KW-0460">Magnesium</keyword>
<dbReference type="AlphaFoldDB" id="A0A0C3PJL4"/>
<dbReference type="PANTHER" id="PTHR11081">
    <property type="entry name" value="FLAP ENDONUCLEASE FAMILY MEMBER"/>
    <property type="match status" value="1"/>
</dbReference>
<dbReference type="GO" id="GO:0008409">
    <property type="term" value="F:5'-3' exonuclease activity"/>
    <property type="evidence" value="ECO:0007669"/>
    <property type="project" value="TreeGrafter"/>
</dbReference>
<reference evidence="11" key="2">
    <citation type="submission" date="2015-01" db="EMBL/GenBank/DDBJ databases">
        <title>Evolutionary Origins and Diversification of the Mycorrhizal Mutualists.</title>
        <authorList>
            <consortium name="DOE Joint Genome Institute"/>
            <consortium name="Mycorrhizal Genomics Consortium"/>
            <person name="Kohler A."/>
            <person name="Kuo A."/>
            <person name="Nagy L.G."/>
            <person name="Floudas D."/>
            <person name="Copeland A."/>
            <person name="Barry K.W."/>
            <person name="Cichocki N."/>
            <person name="Veneault-Fourrey C."/>
            <person name="LaButti K."/>
            <person name="Lindquist E.A."/>
            <person name="Lipzen A."/>
            <person name="Lundell T."/>
            <person name="Morin E."/>
            <person name="Murat C."/>
            <person name="Riley R."/>
            <person name="Ohm R."/>
            <person name="Sun H."/>
            <person name="Tunlid A."/>
            <person name="Henrissat B."/>
            <person name="Grigoriev I.V."/>
            <person name="Hibbett D.S."/>
            <person name="Martin F."/>
        </authorList>
    </citation>
    <scope>NUCLEOTIDE SEQUENCE [LARGE SCALE GENOMIC DNA]</scope>
    <source>
        <strain evidence="11">Marx 270</strain>
    </source>
</reference>
<sequence length="593" mass="65929">MGVLGLIPFLLKTCPQVVRTLPDRLRSLRGRTIAIDGTLITQRLHFAPMPHHHRHVLGWHRIVTELKDFDVNPICVFDGQERSAAKAREVERRKEIQRMERTRGLIEAARLHRLQQLMRLLPHYRSLRASDRQRITETLAKVAVTRPPGAHPMQGSQRCDSTTSTTVDGTLASWSTTPPLSHPHFCEYGSFTEEDLEDVMQATNGEPLGVTDHHEASAVWSNEAEQEMNVLPSSQYARFNALPYDPDTAPHTVNWADAGEHAARRWPLDALAVYTEPCLQPGDIQVALSTLYDEYQQGLDQLTSMPSSSSSVSVTSDLAPDAPEAGIEYAMSKSQLQMTIDEGQVWEAFATSPLPTELEAILMSLARKSGAISYSYHRRTNLPSSETYKECKEVLRVMGVPCIDTTGPFEAEALASSLVMHGHADVVASEDTDVLVYGAPLLRNIANRDSPLVIVSGSDVYNSLELDRSQFIDFVLLLGTDFSQRIKNVGPQRALKFIKEYGTIERVIENEIKYPPRIPAAAYLAQVEVARTVFKTLPPVPATDLLQPLPEDPAAVSHIIQKCGLHRALHEHWDHEAALTGNYFNDNPSASFA</sequence>
<evidence type="ECO:0000256" key="6">
    <source>
        <dbReference type="ARBA" id="ARBA00022842"/>
    </source>
</evidence>
<dbReference type="InterPro" id="IPR006085">
    <property type="entry name" value="XPG_DNA_repair_N"/>
</dbReference>
<reference evidence="10 11" key="1">
    <citation type="submission" date="2014-04" db="EMBL/GenBank/DDBJ databases">
        <authorList>
            <consortium name="DOE Joint Genome Institute"/>
            <person name="Kuo A."/>
            <person name="Kohler A."/>
            <person name="Costa M.D."/>
            <person name="Nagy L.G."/>
            <person name="Floudas D."/>
            <person name="Copeland A."/>
            <person name="Barry K.W."/>
            <person name="Cichocki N."/>
            <person name="Veneault-Fourrey C."/>
            <person name="LaButti K."/>
            <person name="Lindquist E.A."/>
            <person name="Lipzen A."/>
            <person name="Lundell T."/>
            <person name="Morin E."/>
            <person name="Murat C."/>
            <person name="Sun H."/>
            <person name="Tunlid A."/>
            <person name="Henrissat B."/>
            <person name="Grigoriev I.V."/>
            <person name="Hibbett D.S."/>
            <person name="Martin F."/>
            <person name="Nordberg H.P."/>
            <person name="Cantor M.N."/>
            <person name="Hua S.X."/>
        </authorList>
    </citation>
    <scope>NUCLEOTIDE SEQUENCE [LARGE SCALE GENOMIC DNA]</scope>
    <source>
        <strain evidence="10 11">Marx 270</strain>
    </source>
</reference>
<dbReference type="FunCoup" id="A0A0C3PJL4">
    <property type="interactions" value="150"/>
</dbReference>
<dbReference type="HOGENOM" id="CLU_021984_0_0_1"/>
<evidence type="ECO:0008006" key="12">
    <source>
        <dbReference type="Google" id="ProtNLM"/>
    </source>
</evidence>
<dbReference type="InterPro" id="IPR008918">
    <property type="entry name" value="HhH2"/>
</dbReference>
<evidence type="ECO:0000313" key="10">
    <source>
        <dbReference type="EMBL" id="KIO14350.1"/>
    </source>
</evidence>
<dbReference type="SUPFAM" id="SSF88723">
    <property type="entry name" value="PIN domain-like"/>
    <property type="match status" value="1"/>
</dbReference>
<dbReference type="Pfam" id="PF00867">
    <property type="entry name" value="XPG_I"/>
    <property type="match status" value="1"/>
</dbReference>
<comment type="cofactor">
    <cofactor evidence="1">
        <name>Mg(2+)</name>
        <dbReference type="ChEBI" id="CHEBI:18420"/>
    </cofactor>
</comment>
<gene>
    <name evidence="10" type="ORF">M404DRAFT_474969</name>
</gene>
<evidence type="ECO:0000256" key="1">
    <source>
        <dbReference type="ARBA" id="ARBA00001946"/>
    </source>
</evidence>
<dbReference type="Gene3D" id="1.10.150.20">
    <property type="entry name" value="5' to 3' exonuclease, C-terminal subdomain"/>
    <property type="match status" value="1"/>
</dbReference>
<feature type="domain" description="XPG N-terminal" evidence="9">
    <location>
        <begin position="1"/>
        <end position="100"/>
    </location>
</feature>
<dbReference type="PRINTS" id="PR00853">
    <property type="entry name" value="XPGRADSUPER"/>
</dbReference>
<dbReference type="GO" id="GO:0005737">
    <property type="term" value="C:cytoplasm"/>
    <property type="evidence" value="ECO:0007669"/>
    <property type="project" value="TreeGrafter"/>
</dbReference>
<evidence type="ECO:0000256" key="2">
    <source>
        <dbReference type="ARBA" id="ARBA00022722"/>
    </source>
</evidence>
<dbReference type="STRING" id="870435.A0A0C3PJL4"/>
<evidence type="ECO:0000256" key="4">
    <source>
        <dbReference type="ARBA" id="ARBA00022759"/>
    </source>
</evidence>
<keyword evidence="3" id="KW-0479">Metal-binding</keyword>
<proteinExistence type="predicted"/>
<dbReference type="Pfam" id="PF00752">
    <property type="entry name" value="XPG_N"/>
    <property type="match status" value="1"/>
</dbReference>
<dbReference type="SMART" id="SM00485">
    <property type="entry name" value="XPGN"/>
    <property type="match status" value="1"/>
</dbReference>
<dbReference type="GO" id="GO:0006281">
    <property type="term" value="P:DNA repair"/>
    <property type="evidence" value="ECO:0007669"/>
    <property type="project" value="UniProtKB-ARBA"/>
</dbReference>